<accession>A0A212TGZ6</accession>
<comment type="similarity">
    <text evidence="15">Belongs to the ribF family.</text>
</comment>
<dbReference type="InterPro" id="IPR023468">
    <property type="entry name" value="Riboflavin_kinase"/>
</dbReference>
<dbReference type="UniPathway" id="UPA00277">
    <property type="reaction ID" value="UER00407"/>
</dbReference>
<dbReference type="InterPro" id="IPR023465">
    <property type="entry name" value="Riboflavin_kinase_dom_sf"/>
</dbReference>
<evidence type="ECO:0000259" key="16">
    <source>
        <dbReference type="SMART" id="SM00904"/>
    </source>
</evidence>
<dbReference type="CDD" id="cd02064">
    <property type="entry name" value="FAD_synthetase_N"/>
    <property type="match status" value="1"/>
</dbReference>
<dbReference type="Pfam" id="PF06574">
    <property type="entry name" value="FAD_syn"/>
    <property type="match status" value="1"/>
</dbReference>
<evidence type="ECO:0000256" key="2">
    <source>
        <dbReference type="ARBA" id="ARBA00004726"/>
    </source>
</evidence>
<evidence type="ECO:0000256" key="10">
    <source>
        <dbReference type="ARBA" id="ARBA00022827"/>
    </source>
</evidence>
<dbReference type="GO" id="GO:0008531">
    <property type="term" value="F:riboflavin kinase activity"/>
    <property type="evidence" value="ECO:0007669"/>
    <property type="project" value="UniProtKB-UniRule"/>
</dbReference>
<comment type="catalytic activity">
    <reaction evidence="14 15">
        <text>FMN + ATP + H(+) = FAD + diphosphate</text>
        <dbReference type="Rhea" id="RHEA:17237"/>
        <dbReference type="ChEBI" id="CHEBI:15378"/>
        <dbReference type="ChEBI" id="CHEBI:30616"/>
        <dbReference type="ChEBI" id="CHEBI:33019"/>
        <dbReference type="ChEBI" id="CHEBI:57692"/>
        <dbReference type="ChEBI" id="CHEBI:58210"/>
        <dbReference type="EC" id="2.7.7.2"/>
    </reaction>
</comment>
<dbReference type="PANTHER" id="PTHR22749">
    <property type="entry name" value="RIBOFLAVIN KINASE/FMN ADENYLYLTRANSFERASE"/>
    <property type="match status" value="1"/>
</dbReference>
<evidence type="ECO:0000256" key="14">
    <source>
        <dbReference type="ARBA" id="ARBA00049494"/>
    </source>
</evidence>
<proteinExistence type="inferred from homology"/>
<evidence type="ECO:0000256" key="9">
    <source>
        <dbReference type="ARBA" id="ARBA00022777"/>
    </source>
</evidence>
<keyword evidence="12" id="KW-0511">Multifunctional enzyme</keyword>
<dbReference type="SUPFAM" id="SSF52374">
    <property type="entry name" value="Nucleotidylyl transferase"/>
    <property type="match status" value="1"/>
</dbReference>
<feature type="domain" description="Riboflavin kinase" evidence="16">
    <location>
        <begin position="183"/>
        <end position="312"/>
    </location>
</feature>
<evidence type="ECO:0000256" key="12">
    <source>
        <dbReference type="ARBA" id="ARBA00023268"/>
    </source>
</evidence>
<dbReference type="NCBIfam" id="NF004163">
    <property type="entry name" value="PRK05627.1-6"/>
    <property type="match status" value="1"/>
</dbReference>
<comment type="pathway">
    <text evidence="2 15">Cofactor biosynthesis; FAD biosynthesis; FAD from FMN: step 1/1.</text>
</comment>
<evidence type="ECO:0000256" key="1">
    <source>
        <dbReference type="ARBA" id="ARBA00002121"/>
    </source>
</evidence>
<dbReference type="SMART" id="SM00904">
    <property type="entry name" value="Flavokinase"/>
    <property type="match status" value="1"/>
</dbReference>
<keyword evidence="4 15" id="KW-0285">Flavoprotein</keyword>
<dbReference type="OrthoDB" id="9803667at2"/>
<reference evidence="17 18" key="1">
    <citation type="submission" date="2017-06" db="EMBL/GenBank/DDBJ databases">
        <authorList>
            <person name="Kim H.J."/>
            <person name="Triplett B.A."/>
        </authorList>
    </citation>
    <scope>NUCLEOTIDE SEQUENCE [LARGE SCALE GENOMIC DNA]</scope>
    <source>
        <strain evidence="17 18">MWH-VicM1</strain>
    </source>
</reference>
<dbReference type="Gene3D" id="2.40.30.30">
    <property type="entry name" value="Riboflavin kinase-like"/>
    <property type="match status" value="1"/>
</dbReference>
<comment type="catalytic activity">
    <reaction evidence="13 15">
        <text>riboflavin + ATP = FMN + ADP + H(+)</text>
        <dbReference type="Rhea" id="RHEA:14357"/>
        <dbReference type="ChEBI" id="CHEBI:15378"/>
        <dbReference type="ChEBI" id="CHEBI:30616"/>
        <dbReference type="ChEBI" id="CHEBI:57986"/>
        <dbReference type="ChEBI" id="CHEBI:58210"/>
        <dbReference type="ChEBI" id="CHEBI:456216"/>
        <dbReference type="EC" id="2.7.1.26"/>
    </reaction>
</comment>
<dbReference type="Gene3D" id="3.40.50.620">
    <property type="entry name" value="HUPs"/>
    <property type="match status" value="1"/>
</dbReference>
<dbReference type="NCBIfam" id="NF004159">
    <property type="entry name" value="PRK05627.1-2"/>
    <property type="match status" value="1"/>
</dbReference>
<keyword evidence="11 15" id="KW-0067">ATP-binding</keyword>
<dbReference type="Pfam" id="PF01687">
    <property type="entry name" value="Flavokinase"/>
    <property type="match status" value="1"/>
</dbReference>
<dbReference type="InterPro" id="IPR015865">
    <property type="entry name" value="Riboflavin_kinase_bac/euk"/>
</dbReference>
<evidence type="ECO:0000256" key="3">
    <source>
        <dbReference type="ARBA" id="ARBA00005201"/>
    </source>
</evidence>
<evidence type="ECO:0000256" key="13">
    <source>
        <dbReference type="ARBA" id="ARBA00047880"/>
    </source>
</evidence>
<gene>
    <name evidence="17" type="ORF">SAMN06295916_1225</name>
</gene>
<dbReference type="AlphaFoldDB" id="A0A212TGZ6"/>
<dbReference type="NCBIfam" id="TIGR00083">
    <property type="entry name" value="ribF"/>
    <property type="match status" value="1"/>
</dbReference>
<dbReference type="NCBIfam" id="NF004162">
    <property type="entry name" value="PRK05627.1-5"/>
    <property type="match status" value="1"/>
</dbReference>
<evidence type="ECO:0000313" key="18">
    <source>
        <dbReference type="Proteomes" id="UP000197215"/>
    </source>
</evidence>
<protein>
    <recommendedName>
        <fullName evidence="15">Riboflavin biosynthesis protein</fullName>
    </recommendedName>
    <domain>
        <recommendedName>
            <fullName evidence="15">Riboflavin kinase</fullName>
            <ecNumber evidence="15">2.7.1.26</ecNumber>
        </recommendedName>
        <alternativeName>
            <fullName evidence="15">Flavokinase</fullName>
        </alternativeName>
    </domain>
    <domain>
        <recommendedName>
            <fullName evidence="15">FMN adenylyltransferase</fullName>
            <ecNumber evidence="15">2.7.7.2</ecNumber>
        </recommendedName>
        <alternativeName>
            <fullName evidence="15">FAD pyrophosphorylase</fullName>
        </alternativeName>
        <alternativeName>
            <fullName evidence="15">FAD synthase</fullName>
        </alternativeName>
    </domain>
</protein>
<keyword evidence="7 15" id="KW-0548">Nucleotidyltransferase</keyword>
<organism evidence="17 18">
    <name type="scientific">Polynucleobacter victoriensis</name>
    <dbReference type="NCBI Taxonomy" id="2049319"/>
    <lineage>
        <taxon>Bacteria</taxon>
        <taxon>Pseudomonadati</taxon>
        <taxon>Pseudomonadota</taxon>
        <taxon>Betaproteobacteria</taxon>
        <taxon>Burkholderiales</taxon>
        <taxon>Burkholderiaceae</taxon>
        <taxon>Polynucleobacter</taxon>
    </lineage>
</organism>
<name>A0A212TGZ6_9BURK</name>
<dbReference type="RefSeq" id="WP_088813093.1">
    <property type="nucleotide sequence ID" value="NZ_FYEX01000001.1"/>
</dbReference>
<evidence type="ECO:0000256" key="15">
    <source>
        <dbReference type="PIRNR" id="PIRNR004491"/>
    </source>
</evidence>
<keyword evidence="5 15" id="KW-0288">FMN</keyword>
<keyword evidence="9 15" id="KW-0418">Kinase</keyword>
<dbReference type="EC" id="2.7.1.26" evidence="15"/>
<keyword evidence="6 15" id="KW-0808">Transferase</keyword>
<dbReference type="UniPathway" id="UPA00276">
    <property type="reaction ID" value="UER00406"/>
</dbReference>
<keyword evidence="18" id="KW-1185">Reference proteome</keyword>
<evidence type="ECO:0000256" key="5">
    <source>
        <dbReference type="ARBA" id="ARBA00022643"/>
    </source>
</evidence>
<comment type="pathway">
    <text evidence="3 15">Cofactor biosynthesis; FMN biosynthesis; FMN from riboflavin (ATP route): step 1/1.</text>
</comment>
<dbReference type="InterPro" id="IPR015864">
    <property type="entry name" value="FAD_synthase"/>
</dbReference>
<dbReference type="GO" id="GO:0009231">
    <property type="term" value="P:riboflavin biosynthetic process"/>
    <property type="evidence" value="ECO:0007669"/>
    <property type="project" value="InterPro"/>
</dbReference>
<dbReference type="FunFam" id="3.40.50.620:FF:000021">
    <property type="entry name" value="Riboflavin biosynthesis protein"/>
    <property type="match status" value="1"/>
</dbReference>
<evidence type="ECO:0000256" key="7">
    <source>
        <dbReference type="ARBA" id="ARBA00022695"/>
    </source>
</evidence>
<dbReference type="PANTHER" id="PTHR22749:SF6">
    <property type="entry name" value="RIBOFLAVIN KINASE"/>
    <property type="match status" value="1"/>
</dbReference>
<dbReference type="GO" id="GO:0009398">
    <property type="term" value="P:FMN biosynthetic process"/>
    <property type="evidence" value="ECO:0007669"/>
    <property type="project" value="UniProtKB-UniRule"/>
</dbReference>
<dbReference type="EMBL" id="FYEX01000001">
    <property type="protein sequence ID" value="SNC65096.1"/>
    <property type="molecule type" value="Genomic_DNA"/>
</dbReference>
<dbReference type="GO" id="GO:0003919">
    <property type="term" value="F:FMN adenylyltransferase activity"/>
    <property type="evidence" value="ECO:0007669"/>
    <property type="project" value="UniProtKB-UniRule"/>
</dbReference>
<dbReference type="PIRSF" id="PIRSF004491">
    <property type="entry name" value="FAD_Synth"/>
    <property type="match status" value="1"/>
</dbReference>
<dbReference type="GO" id="GO:0005524">
    <property type="term" value="F:ATP binding"/>
    <property type="evidence" value="ECO:0007669"/>
    <property type="project" value="UniProtKB-UniRule"/>
</dbReference>
<dbReference type="Proteomes" id="UP000197215">
    <property type="component" value="Unassembled WGS sequence"/>
</dbReference>
<comment type="function">
    <text evidence="1">Catalyzes the phosphorylation of riboflavin to FMN followed by the adenylation of FMN to FAD.</text>
</comment>
<evidence type="ECO:0000256" key="4">
    <source>
        <dbReference type="ARBA" id="ARBA00022630"/>
    </source>
</evidence>
<evidence type="ECO:0000256" key="11">
    <source>
        <dbReference type="ARBA" id="ARBA00022840"/>
    </source>
</evidence>
<keyword evidence="10 15" id="KW-0274">FAD</keyword>
<sequence>MKVIRGIPPASDWTPCALTIGNFDGVHRGHQALLKKLVHNAKQLGVQSCVMTFEPHPIEYFSPEKAPSRILGLRDKLEALAEMGIDKVLVVHFNQTFANLTPENFVEKILVQGLQVKSILIGDDFHYGAKRAGNFSDLTLAGKQHGFVVERMDTLNSENQERISSSAIRVALANGQMELAQELLGRPYMLSGHVLHGQKLGRNLGFPTLNLAVANKLHKRKPAARGIFIAQVHGLSDNPLPAVASLGQRPTVDDSGRYLLEVHVFNFQQNVYGKLVRVELLKKLRDEEKYNDLETLKTAINQDANAAKNYFEITHHV</sequence>
<keyword evidence="8 15" id="KW-0547">Nucleotide-binding</keyword>
<dbReference type="GO" id="GO:0006747">
    <property type="term" value="P:FAD biosynthetic process"/>
    <property type="evidence" value="ECO:0007669"/>
    <property type="project" value="UniProtKB-UniRule"/>
</dbReference>
<dbReference type="InterPro" id="IPR002606">
    <property type="entry name" value="Riboflavin_kinase_bac"/>
</dbReference>
<evidence type="ECO:0000313" key="17">
    <source>
        <dbReference type="EMBL" id="SNC65096.1"/>
    </source>
</evidence>
<evidence type="ECO:0000256" key="6">
    <source>
        <dbReference type="ARBA" id="ARBA00022679"/>
    </source>
</evidence>
<dbReference type="SUPFAM" id="SSF82114">
    <property type="entry name" value="Riboflavin kinase-like"/>
    <property type="match status" value="1"/>
</dbReference>
<evidence type="ECO:0000256" key="8">
    <source>
        <dbReference type="ARBA" id="ARBA00022741"/>
    </source>
</evidence>
<dbReference type="NCBIfam" id="NF004160">
    <property type="entry name" value="PRK05627.1-3"/>
    <property type="match status" value="1"/>
</dbReference>
<dbReference type="EC" id="2.7.7.2" evidence="15"/>
<dbReference type="InterPro" id="IPR014729">
    <property type="entry name" value="Rossmann-like_a/b/a_fold"/>
</dbReference>